<evidence type="ECO:0000313" key="3">
    <source>
        <dbReference type="Proteomes" id="UP000284841"/>
    </source>
</evidence>
<dbReference type="Proteomes" id="UP000284841">
    <property type="component" value="Unassembled WGS sequence"/>
</dbReference>
<evidence type="ECO:0000256" key="1">
    <source>
        <dbReference type="SAM" id="MobiDB-lite"/>
    </source>
</evidence>
<organism evidence="2 3">
    <name type="scientific">Emergencia timonensis</name>
    <dbReference type="NCBI Taxonomy" id="1776384"/>
    <lineage>
        <taxon>Bacteria</taxon>
        <taxon>Bacillati</taxon>
        <taxon>Bacillota</taxon>
        <taxon>Clostridia</taxon>
        <taxon>Peptostreptococcales</taxon>
        <taxon>Anaerovoracaceae</taxon>
        <taxon>Emergencia</taxon>
    </lineage>
</organism>
<protein>
    <submittedName>
        <fullName evidence="2">Uncharacterized protein</fullName>
    </submittedName>
</protein>
<dbReference type="OrthoDB" id="9935098at2"/>
<dbReference type="AlphaFoldDB" id="A0A415E4X4"/>
<dbReference type="GeneID" id="83004549"/>
<feature type="region of interest" description="Disordered" evidence="1">
    <location>
        <begin position="1"/>
        <end position="27"/>
    </location>
</feature>
<feature type="compositionally biased region" description="Basic residues" evidence="1">
    <location>
        <begin position="1"/>
        <end position="13"/>
    </location>
</feature>
<name>A0A415E4X4_9FIRM</name>
<comment type="caution">
    <text evidence="2">The sequence shown here is derived from an EMBL/GenBank/DDBJ whole genome shotgun (WGS) entry which is preliminary data.</text>
</comment>
<proteinExistence type="predicted"/>
<gene>
    <name evidence="2" type="ORF">DW099_09965</name>
</gene>
<accession>A0A415E4X4</accession>
<evidence type="ECO:0000313" key="2">
    <source>
        <dbReference type="EMBL" id="RHJ88692.1"/>
    </source>
</evidence>
<sequence>MGIVKFSKKLKGSQKKEQFVAPDGPHPYIGPDEEIVRKIAEKNTAEVLNKLFHDAKTMERFRHWDKNND</sequence>
<keyword evidence="3" id="KW-1185">Reference proteome</keyword>
<reference evidence="2 3" key="1">
    <citation type="submission" date="2018-08" db="EMBL/GenBank/DDBJ databases">
        <title>A genome reference for cultivated species of the human gut microbiota.</title>
        <authorList>
            <person name="Zou Y."/>
            <person name="Xue W."/>
            <person name="Luo G."/>
        </authorList>
    </citation>
    <scope>NUCLEOTIDE SEQUENCE [LARGE SCALE GENOMIC DNA]</scope>
    <source>
        <strain evidence="2 3">AM07-24</strain>
    </source>
</reference>
<dbReference type="RefSeq" id="WP_067537923.1">
    <property type="nucleotide sequence ID" value="NZ_AP025567.1"/>
</dbReference>
<dbReference type="EMBL" id="QRMS01000002">
    <property type="protein sequence ID" value="RHJ88692.1"/>
    <property type="molecule type" value="Genomic_DNA"/>
</dbReference>